<gene>
    <name evidence="1" type="ORF">B5D80_19650</name>
</gene>
<protein>
    <submittedName>
        <fullName evidence="1">Uncharacterized protein</fullName>
    </submittedName>
</protein>
<proteinExistence type="predicted"/>
<dbReference type="Proteomes" id="UP000197174">
    <property type="component" value="Unassembled WGS sequence"/>
</dbReference>
<dbReference type="AlphaFoldDB" id="A0A246RIZ9"/>
<sequence length="289" mass="31801">MLTIELGNDDRLYIEPDRTLLSLYPAVAGAHLSMRCQVSRQADAPDASPFQVSGLLYVCRRPGQELRLLGPLHGSHPISPAVRSGAFEMAGFVSDEQLRVIEELRRGDELWFHIAITVASVEGLTPKLMMRHGSGSFHVGAGEWSTQVQRVDAGAFIEVLVPMVAGADYSLAWQDLREARTLLHNNEIKPALIAARRALELVRKSEKTLATVKAVRRREAADPTPRVEEKRTVAERFAFIAEALFAAQSGAAHRGELGRQFEYSRAEATALIAGTAGMLARLAEQRRRA</sequence>
<evidence type="ECO:0000313" key="2">
    <source>
        <dbReference type="Proteomes" id="UP000197174"/>
    </source>
</evidence>
<name>A0A246RIZ9_9ACTN</name>
<dbReference type="EMBL" id="MZMV01000033">
    <property type="protein sequence ID" value="OWV04709.1"/>
    <property type="molecule type" value="Genomic_DNA"/>
</dbReference>
<reference evidence="1 2" key="1">
    <citation type="submission" date="2017-03" db="EMBL/GenBank/DDBJ databases">
        <title>Whole genome sequence of Micromonospora wenchangensis, isolated from mangrove soil.</title>
        <authorList>
            <person name="Yang H."/>
        </authorList>
    </citation>
    <scope>NUCLEOTIDE SEQUENCE [LARGE SCALE GENOMIC DNA]</scope>
    <source>
        <strain evidence="1 2">CCTCC AA 2012002</strain>
    </source>
</reference>
<organism evidence="1 2">
    <name type="scientific">Micromonospora wenchangensis</name>
    <dbReference type="NCBI Taxonomy" id="1185415"/>
    <lineage>
        <taxon>Bacteria</taxon>
        <taxon>Bacillati</taxon>
        <taxon>Actinomycetota</taxon>
        <taxon>Actinomycetes</taxon>
        <taxon>Micromonosporales</taxon>
        <taxon>Micromonosporaceae</taxon>
        <taxon>Micromonospora</taxon>
    </lineage>
</organism>
<dbReference type="RefSeq" id="WP_088645355.1">
    <property type="nucleotide sequence ID" value="NZ_MZMV01000033.1"/>
</dbReference>
<evidence type="ECO:0000313" key="1">
    <source>
        <dbReference type="EMBL" id="OWV04709.1"/>
    </source>
</evidence>
<accession>A0A246RIZ9</accession>
<keyword evidence="2" id="KW-1185">Reference proteome</keyword>
<comment type="caution">
    <text evidence="1">The sequence shown here is derived from an EMBL/GenBank/DDBJ whole genome shotgun (WGS) entry which is preliminary data.</text>
</comment>
<dbReference type="OrthoDB" id="4216060at2"/>